<evidence type="ECO:0000313" key="9">
    <source>
        <dbReference type="EMBL" id="KFA60873.1"/>
    </source>
</evidence>
<evidence type="ECO:0000256" key="1">
    <source>
        <dbReference type="ARBA" id="ARBA00004606"/>
    </source>
</evidence>
<sequence length="494" mass="56190">MLSARLLTRRSVAIAIIVGTLVGALLIASRRLDEFCPAGDYCDALVGMRHKVPASNSENVSVVESDPHHQEQERPLETPVAQPAADPTCENFPDTSNILLVMKTGASEAYSKVPTQVLTNLRCLPEYFIFSDMDQHVAGVHIHDSLDTVLPEVKNSSSDFKLYFRQQKCAADQESCDKYADTAAEGWALDKYKNIHIAEKAYNRRPGYDWYLFVDADTYVLWPTMVEWLKQFDPTDPHYLGSVAYLGNTPFGHGGSGYLVSQAAMHDFFHGKTNVANRWDSETTGECCGDLMFSVALKEETGVGVNNTWPTINGEKPFTLAYGSSQWCHPITTMHHIGSEEVSEFHAFEQSRNFSSPMRIKDIYHQFVEPRLKPFRADWDNMSDDWMYVSKELYSHLEEWQRDRVKQKQLSKTEEKAHLNSASCREACENHDDCFQWKYEEQICSFAASFKHGRPAKPSTKMAERTLSGWNVNKIKAWVIEHDDCGEIVWPNLE</sequence>
<protein>
    <recommendedName>
        <fullName evidence="11">Glycosyltransferase family 31 protein</fullName>
    </recommendedName>
</protein>
<organism evidence="9 10">
    <name type="scientific">Stachybotrys chlorohalonatus (strain IBT 40285)</name>
    <dbReference type="NCBI Taxonomy" id="1283841"/>
    <lineage>
        <taxon>Eukaryota</taxon>
        <taxon>Fungi</taxon>
        <taxon>Dikarya</taxon>
        <taxon>Ascomycota</taxon>
        <taxon>Pezizomycotina</taxon>
        <taxon>Sordariomycetes</taxon>
        <taxon>Hypocreomycetidae</taxon>
        <taxon>Hypocreales</taxon>
        <taxon>Stachybotryaceae</taxon>
        <taxon>Stachybotrys</taxon>
    </lineage>
</organism>
<evidence type="ECO:0000256" key="3">
    <source>
        <dbReference type="ARBA" id="ARBA00022692"/>
    </source>
</evidence>
<evidence type="ECO:0000256" key="5">
    <source>
        <dbReference type="ARBA" id="ARBA00022989"/>
    </source>
</evidence>
<dbReference type="Proteomes" id="UP000028524">
    <property type="component" value="Unassembled WGS sequence"/>
</dbReference>
<dbReference type="OrthoDB" id="414175at2759"/>
<comment type="similarity">
    <text evidence="2">Belongs to the glycosyltransferase 31 family. Beta3-Gal-T subfamily.</text>
</comment>
<dbReference type="AlphaFoldDB" id="A0A084QA88"/>
<reference evidence="9 10" key="1">
    <citation type="journal article" date="2014" name="BMC Genomics">
        <title>Comparative genome sequencing reveals chemotype-specific gene clusters in the toxigenic black mold Stachybotrys.</title>
        <authorList>
            <person name="Semeiks J."/>
            <person name="Borek D."/>
            <person name="Otwinowski Z."/>
            <person name="Grishin N.V."/>
        </authorList>
    </citation>
    <scope>NUCLEOTIDE SEQUENCE [LARGE SCALE GENOMIC DNA]</scope>
    <source>
        <strain evidence="9 10">IBT 40285</strain>
    </source>
</reference>
<evidence type="ECO:0000256" key="2">
    <source>
        <dbReference type="ARBA" id="ARBA00006462"/>
    </source>
</evidence>
<dbReference type="InterPro" id="IPR026050">
    <property type="entry name" value="C1GALT1/C1GALT1_chp1"/>
</dbReference>
<dbReference type="InParanoid" id="A0A084QA88"/>
<evidence type="ECO:0000313" key="10">
    <source>
        <dbReference type="Proteomes" id="UP000028524"/>
    </source>
</evidence>
<dbReference type="GO" id="GO:0016020">
    <property type="term" value="C:membrane"/>
    <property type="evidence" value="ECO:0007669"/>
    <property type="project" value="UniProtKB-SubCell"/>
</dbReference>
<feature type="transmembrane region" description="Helical" evidence="8">
    <location>
        <begin position="12"/>
        <end position="29"/>
    </location>
</feature>
<keyword evidence="4" id="KW-0735">Signal-anchor</keyword>
<dbReference type="EMBL" id="KL660883">
    <property type="protein sequence ID" value="KFA60873.1"/>
    <property type="molecule type" value="Genomic_DNA"/>
</dbReference>
<feature type="region of interest" description="Disordered" evidence="7">
    <location>
        <begin position="56"/>
        <end position="87"/>
    </location>
</feature>
<dbReference type="HOGENOM" id="CLU_022549_1_0_1"/>
<evidence type="ECO:0000256" key="7">
    <source>
        <dbReference type="SAM" id="MobiDB-lite"/>
    </source>
</evidence>
<comment type="subcellular location">
    <subcellularLocation>
        <location evidence="1">Membrane</location>
        <topology evidence="1">Single-pass type II membrane protein</topology>
    </subcellularLocation>
</comment>
<gene>
    <name evidence="9" type="ORF">S40285_04848</name>
</gene>
<keyword evidence="6 8" id="KW-0472">Membrane</keyword>
<keyword evidence="10" id="KW-1185">Reference proteome</keyword>
<dbReference type="STRING" id="1283841.A0A084QA88"/>
<accession>A0A084QA88</accession>
<evidence type="ECO:0008006" key="11">
    <source>
        <dbReference type="Google" id="ProtNLM"/>
    </source>
</evidence>
<keyword evidence="5 8" id="KW-1133">Transmembrane helix</keyword>
<proteinExistence type="inferred from homology"/>
<keyword evidence="3 8" id="KW-0812">Transmembrane</keyword>
<name>A0A084QA88_STAC4</name>
<evidence type="ECO:0000256" key="8">
    <source>
        <dbReference type="SAM" id="Phobius"/>
    </source>
</evidence>
<evidence type="ECO:0000256" key="6">
    <source>
        <dbReference type="ARBA" id="ARBA00023136"/>
    </source>
</evidence>
<evidence type="ECO:0000256" key="4">
    <source>
        <dbReference type="ARBA" id="ARBA00022968"/>
    </source>
</evidence>
<feature type="compositionally biased region" description="Basic and acidic residues" evidence="7">
    <location>
        <begin position="65"/>
        <end position="76"/>
    </location>
</feature>
<dbReference type="OMA" id="WYLFVDA"/>
<dbReference type="Gene3D" id="3.90.550.50">
    <property type="match status" value="1"/>
</dbReference>
<dbReference type="PANTHER" id="PTHR23033">
    <property type="entry name" value="BETA1,3-GALACTOSYLTRANSFERASE"/>
    <property type="match status" value="1"/>
</dbReference>
<dbReference type="PANTHER" id="PTHR23033:SF40">
    <property type="entry name" value="APPLE DOMAIN-CONTAINING PROTEIN"/>
    <property type="match status" value="1"/>
</dbReference>